<dbReference type="PRINTS" id="PR00169">
    <property type="entry name" value="KCHANNEL"/>
</dbReference>
<evidence type="ECO:0000313" key="14">
    <source>
        <dbReference type="Proteomes" id="UP000515163"/>
    </source>
</evidence>
<dbReference type="Proteomes" id="UP000515163">
    <property type="component" value="Unplaced"/>
</dbReference>
<accession>A0A6P8HS21</accession>
<dbReference type="GO" id="GO:0001508">
    <property type="term" value="P:action potential"/>
    <property type="evidence" value="ECO:0007669"/>
    <property type="project" value="TreeGrafter"/>
</dbReference>
<feature type="domain" description="BTB" evidence="13">
    <location>
        <begin position="60"/>
        <end position="159"/>
    </location>
</feature>
<dbReference type="GeneID" id="116294483"/>
<dbReference type="AlphaFoldDB" id="A0A6P8HS21"/>
<dbReference type="Pfam" id="PF00520">
    <property type="entry name" value="Ion_trans"/>
    <property type="match status" value="1"/>
</dbReference>
<keyword evidence="7" id="KW-0630">Potassium</keyword>
<dbReference type="SUPFAM" id="SSF81324">
    <property type="entry name" value="Voltage-gated potassium channels"/>
    <property type="match status" value="1"/>
</dbReference>
<dbReference type="InterPro" id="IPR011333">
    <property type="entry name" value="SKP1/BTB/POZ_sf"/>
</dbReference>
<dbReference type="RefSeq" id="XP_031557948.1">
    <property type="nucleotide sequence ID" value="XM_031702088.1"/>
</dbReference>
<sequence length="496" mass="57115">MFNASTASAARSNSVFSKASIYSGNLNLNNSTRSNYNRPTRSETEEAIFRAGFRPYAEDKRIVFNVSGCRFETWESTLKRYPNTVLGSKMIHRFYDEEKKEYFIDRDPYLFKFILNFYRRGKLHCSLEDCPAAFEEELNFYGLSVFDVDDCCWELATPKEKHHLVEEDEELPGEVIRCEGNTDLYCEPKFSLKQKIWRTIGPAKTTRAGVLFHIIYGIFIFINVLIVTLETVQCEQGRTCGEVNHLEFFTVDTVCVAIFTTELILRFYVCPKKRKFFKEFLNIIDLLSVLPYYLSLIIERLGRDSSFLQILKVLRVLRILKLTRNSRRLRCLLLTLRRCAVDIIFLYCICVLAIILFGTTLYYLQDSTEPRQFSSIPESFWYICITLMTVGYGDVVPTNIAGKIVGSICCVSGVVLLALPIPILQEKQVPCTLESIKSRHRLQQEKRACAGACETHPLLFEEESTGFTSNKPMCCSSLKQHCDKARKVLIERENNG</sequence>
<organism evidence="14 16">
    <name type="scientific">Actinia tenebrosa</name>
    <name type="common">Australian red waratah sea anemone</name>
    <dbReference type="NCBI Taxonomy" id="6105"/>
    <lineage>
        <taxon>Eukaryota</taxon>
        <taxon>Metazoa</taxon>
        <taxon>Cnidaria</taxon>
        <taxon>Anthozoa</taxon>
        <taxon>Hexacorallia</taxon>
        <taxon>Actiniaria</taxon>
        <taxon>Actiniidae</taxon>
        <taxon>Actinia</taxon>
    </lineage>
</organism>
<dbReference type="Gene3D" id="3.30.710.10">
    <property type="entry name" value="Potassium Channel Kv1.1, Chain A"/>
    <property type="match status" value="1"/>
</dbReference>
<evidence type="ECO:0000259" key="13">
    <source>
        <dbReference type="SMART" id="SM00225"/>
    </source>
</evidence>
<dbReference type="OrthoDB" id="2414723at2759"/>
<reference evidence="15 16" key="1">
    <citation type="submission" date="2025-04" db="UniProtKB">
        <authorList>
            <consortium name="RefSeq"/>
        </authorList>
    </citation>
    <scope>IDENTIFICATION</scope>
    <source>
        <tissue evidence="15 16">Tentacle</tissue>
    </source>
</reference>
<dbReference type="Pfam" id="PF02214">
    <property type="entry name" value="BTB_2"/>
    <property type="match status" value="1"/>
</dbReference>
<dbReference type="PRINTS" id="PR01498">
    <property type="entry name" value="SHAWCHANNEL"/>
</dbReference>
<evidence type="ECO:0000256" key="3">
    <source>
        <dbReference type="ARBA" id="ARBA00022538"/>
    </source>
</evidence>
<keyword evidence="8 12" id="KW-1133">Transmembrane helix</keyword>
<dbReference type="RefSeq" id="XP_031557949.1">
    <property type="nucleotide sequence ID" value="XM_031702089.1"/>
</dbReference>
<evidence type="ECO:0000313" key="18">
    <source>
        <dbReference type="RefSeq" id="XP_031557950.1"/>
    </source>
</evidence>
<dbReference type="RefSeq" id="XP_031557953.1">
    <property type="nucleotide sequence ID" value="XM_031702093.1"/>
</dbReference>
<evidence type="ECO:0000256" key="2">
    <source>
        <dbReference type="ARBA" id="ARBA00022448"/>
    </source>
</evidence>
<dbReference type="SUPFAM" id="SSF54695">
    <property type="entry name" value="POZ domain"/>
    <property type="match status" value="1"/>
</dbReference>
<proteinExistence type="predicted"/>
<dbReference type="RefSeq" id="XP_031557951.1">
    <property type="nucleotide sequence ID" value="XM_031702091.1"/>
</dbReference>
<gene>
    <name evidence="15 16 17 18 19 20 21" type="primary">LOC116294483</name>
</gene>
<keyword evidence="6" id="KW-0851">Voltage-gated channel</keyword>
<evidence type="ECO:0000313" key="15">
    <source>
        <dbReference type="RefSeq" id="XP_031557947.1"/>
    </source>
</evidence>
<feature type="transmembrane region" description="Helical" evidence="12">
    <location>
        <begin position="404"/>
        <end position="424"/>
    </location>
</feature>
<keyword evidence="5" id="KW-0631">Potassium channel</keyword>
<dbReference type="InterPro" id="IPR003131">
    <property type="entry name" value="T1-type_BTB"/>
</dbReference>
<keyword evidence="9" id="KW-0406">Ion transport</keyword>
<dbReference type="RefSeq" id="XP_031557950.1">
    <property type="nucleotide sequence ID" value="XM_031702090.1"/>
</dbReference>
<dbReference type="KEGG" id="aten:116294483"/>
<feature type="transmembrane region" description="Helical" evidence="12">
    <location>
        <begin position="379"/>
        <end position="397"/>
    </location>
</feature>
<evidence type="ECO:0000313" key="17">
    <source>
        <dbReference type="RefSeq" id="XP_031557949.1"/>
    </source>
</evidence>
<dbReference type="FunFam" id="1.10.287.70:FF:000028">
    <property type="entry name" value="potassium voltage-gated channel subfamily D member 3"/>
    <property type="match status" value="1"/>
</dbReference>
<dbReference type="SMART" id="SM00225">
    <property type="entry name" value="BTB"/>
    <property type="match status" value="1"/>
</dbReference>
<dbReference type="FunFam" id="3.30.710.10:FF:000152">
    <property type="entry name" value="Predicted protein"/>
    <property type="match status" value="1"/>
</dbReference>
<dbReference type="PANTHER" id="PTHR11537:SF105">
    <property type="entry name" value="POTASSIUM VOLTAGE-GATED CHANNEL PROTEIN SHAL"/>
    <property type="match status" value="1"/>
</dbReference>
<dbReference type="InterPro" id="IPR027359">
    <property type="entry name" value="Volt_channel_dom_sf"/>
</dbReference>
<dbReference type="PANTHER" id="PTHR11537">
    <property type="entry name" value="VOLTAGE-GATED POTASSIUM CHANNEL"/>
    <property type="match status" value="1"/>
</dbReference>
<comment type="subcellular location">
    <subcellularLocation>
        <location evidence="1">Membrane</location>
        <topology evidence="1">Multi-pass membrane protein</topology>
    </subcellularLocation>
</comment>
<dbReference type="InterPro" id="IPR000210">
    <property type="entry name" value="BTB/POZ_dom"/>
</dbReference>
<dbReference type="Gene3D" id="1.20.120.350">
    <property type="entry name" value="Voltage-gated potassium channels. Chain C"/>
    <property type="match status" value="1"/>
</dbReference>
<dbReference type="GO" id="GO:0005249">
    <property type="term" value="F:voltage-gated potassium channel activity"/>
    <property type="evidence" value="ECO:0007669"/>
    <property type="project" value="InterPro"/>
</dbReference>
<dbReference type="InterPro" id="IPR028325">
    <property type="entry name" value="VG_K_chnl"/>
</dbReference>
<feature type="transmembrane region" description="Helical" evidence="12">
    <location>
        <begin position="248"/>
        <end position="269"/>
    </location>
</feature>
<evidence type="ECO:0000256" key="4">
    <source>
        <dbReference type="ARBA" id="ARBA00022692"/>
    </source>
</evidence>
<dbReference type="FunFam" id="1.20.120.350:FF:000081">
    <property type="entry name" value="Predicted protein"/>
    <property type="match status" value="1"/>
</dbReference>
<dbReference type="PRINTS" id="PR01491">
    <property type="entry name" value="KVCHANNEL"/>
</dbReference>
<dbReference type="InterPro" id="IPR003968">
    <property type="entry name" value="K_chnl_volt-dep_Kv"/>
</dbReference>
<name>A0A6P8HS21_ACTTE</name>
<keyword evidence="2" id="KW-0813">Transport</keyword>
<dbReference type="InterPro" id="IPR005821">
    <property type="entry name" value="Ion_trans_dom"/>
</dbReference>
<evidence type="ECO:0000256" key="6">
    <source>
        <dbReference type="ARBA" id="ARBA00022882"/>
    </source>
</evidence>
<evidence type="ECO:0000256" key="8">
    <source>
        <dbReference type="ARBA" id="ARBA00022989"/>
    </source>
</evidence>
<protein>
    <submittedName>
        <fullName evidence="15 16">Potassium voltage-gated channel subfamily D member 1-like</fullName>
    </submittedName>
</protein>
<evidence type="ECO:0000313" key="21">
    <source>
        <dbReference type="RefSeq" id="XP_031557953.1"/>
    </source>
</evidence>
<evidence type="ECO:0000256" key="10">
    <source>
        <dbReference type="ARBA" id="ARBA00023136"/>
    </source>
</evidence>
<dbReference type="RefSeq" id="XP_031557952.1">
    <property type="nucleotide sequence ID" value="XM_031702092.1"/>
</dbReference>
<evidence type="ECO:0000313" key="20">
    <source>
        <dbReference type="RefSeq" id="XP_031557952.1"/>
    </source>
</evidence>
<evidence type="ECO:0000256" key="5">
    <source>
        <dbReference type="ARBA" id="ARBA00022826"/>
    </source>
</evidence>
<dbReference type="GO" id="GO:0008076">
    <property type="term" value="C:voltage-gated potassium channel complex"/>
    <property type="evidence" value="ECO:0007669"/>
    <property type="project" value="InterPro"/>
</dbReference>
<dbReference type="InterPro" id="IPR003974">
    <property type="entry name" value="K_chnl_volt-dep_Kv3"/>
</dbReference>
<feature type="transmembrane region" description="Helical" evidence="12">
    <location>
        <begin position="344"/>
        <end position="364"/>
    </location>
</feature>
<keyword evidence="3" id="KW-0633">Potassium transport</keyword>
<evidence type="ECO:0000313" key="16">
    <source>
        <dbReference type="RefSeq" id="XP_031557948.1"/>
    </source>
</evidence>
<keyword evidence="14" id="KW-1185">Reference proteome</keyword>
<evidence type="ECO:0000256" key="7">
    <source>
        <dbReference type="ARBA" id="ARBA00022958"/>
    </source>
</evidence>
<evidence type="ECO:0000256" key="1">
    <source>
        <dbReference type="ARBA" id="ARBA00004141"/>
    </source>
</evidence>
<dbReference type="Gene3D" id="1.10.287.70">
    <property type="match status" value="1"/>
</dbReference>
<keyword evidence="4 12" id="KW-0812">Transmembrane</keyword>
<evidence type="ECO:0000313" key="19">
    <source>
        <dbReference type="RefSeq" id="XP_031557951.1"/>
    </source>
</evidence>
<evidence type="ECO:0000256" key="12">
    <source>
        <dbReference type="SAM" id="Phobius"/>
    </source>
</evidence>
<dbReference type="RefSeq" id="XP_031557947.1">
    <property type="nucleotide sequence ID" value="XM_031702087.1"/>
</dbReference>
<dbReference type="GO" id="GO:0051260">
    <property type="term" value="P:protein homooligomerization"/>
    <property type="evidence" value="ECO:0007669"/>
    <property type="project" value="InterPro"/>
</dbReference>
<evidence type="ECO:0000256" key="9">
    <source>
        <dbReference type="ARBA" id="ARBA00023065"/>
    </source>
</evidence>
<evidence type="ECO:0000256" key="11">
    <source>
        <dbReference type="ARBA" id="ARBA00023303"/>
    </source>
</evidence>
<feature type="transmembrane region" description="Helical" evidence="12">
    <location>
        <begin position="208"/>
        <end position="228"/>
    </location>
</feature>
<keyword evidence="11" id="KW-0407">Ion channel</keyword>
<keyword evidence="10 12" id="KW-0472">Membrane</keyword>